<dbReference type="InterPro" id="IPR000215">
    <property type="entry name" value="Serpin_fam"/>
</dbReference>
<sequence length="427" mass="48498">MPKLCGCIRKPDGARNADAEVYLNCYEAAKEISENSVRESSYYFAADLMKTLRKNRNSEKNMFFSPISAAILLVVLLAGANDETAQQIVQALFEKRTDDEKNEPGSVTSEGRIEKYFSYLAQGFKKLSEYGLLYAANKIYVPKSEDSAPRLNQDYTEKINKLYNCTLESENFNEPEKLMQKINDLVAELTHGQIPEAVSLDDVMDPNTKPQKFYFSDGTEKDVEMMYQHISYSTAEYAKNNEVEVIYLEYEPPESLVLDTDAWKDPLKTIAKPMAICVILPRERYGLNTLMENMDGPQLVKWMQLSKRRANLNIRLPKFKIENRNDLIPPLQQLGLREMFTNNADFTRAGLKNMKVTNAFQQAVLEIDEEGSTASAYTMMRMRMCGLYGDTPPTPTVDFTADHAFAYIILTGNGDCLFMGTYGESDT</sequence>
<dbReference type="Proteomes" id="UP001201812">
    <property type="component" value="Unassembled WGS sequence"/>
</dbReference>
<evidence type="ECO:0000313" key="6">
    <source>
        <dbReference type="Proteomes" id="UP001201812"/>
    </source>
</evidence>
<dbReference type="PANTHER" id="PTHR11461">
    <property type="entry name" value="SERINE PROTEASE INHIBITOR, SERPIN"/>
    <property type="match status" value="1"/>
</dbReference>
<evidence type="ECO:0000259" key="4">
    <source>
        <dbReference type="SMART" id="SM00093"/>
    </source>
</evidence>
<dbReference type="InterPro" id="IPR036186">
    <property type="entry name" value="Serpin_sf"/>
</dbReference>
<evidence type="ECO:0000256" key="2">
    <source>
        <dbReference type="RuleBase" id="RU000411"/>
    </source>
</evidence>
<comment type="similarity">
    <text evidence="1 2">Belongs to the serpin family.</text>
</comment>
<feature type="transmembrane region" description="Helical" evidence="3">
    <location>
        <begin position="62"/>
        <end position="80"/>
    </location>
</feature>
<comment type="caution">
    <text evidence="5">The sequence shown here is derived from an EMBL/GenBank/DDBJ whole genome shotgun (WGS) entry which is preliminary data.</text>
</comment>
<dbReference type="InterPro" id="IPR042178">
    <property type="entry name" value="Serpin_sf_1"/>
</dbReference>
<dbReference type="InterPro" id="IPR023796">
    <property type="entry name" value="Serpin_dom"/>
</dbReference>
<evidence type="ECO:0000256" key="3">
    <source>
        <dbReference type="SAM" id="Phobius"/>
    </source>
</evidence>
<dbReference type="EMBL" id="JAKKPZ010000120">
    <property type="protein sequence ID" value="KAI1701379.1"/>
    <property type="molecule type" value="Genomic_DNA"/>
</dbReference>
<dbReference type="GO" id="GO:0004867">
    <property type="term" value="F:serine-type endopeptidase inhibitor activity"/>
    <property type="evidence" value="ECO:0007669"/>
    <property type="project" value="UniProtKB-KW"/>
</dbReference>
<dbReference type="Gene3D" id="2.30.39.10">
    <property type="entry name" value="Alpha-1-antitrypsin, domain 1"/>
    <property type="match status" value="1"/>
</dbReference>
<dbReference type="PANTHER" id="PTHR11461:SF211">
    <property type="entry name" value="GH10112P-RELATED"/>
    <property type="match status" value="1"/>
</dbReference>
<evidence type="ECO:0000313" key="5">
    <source>
        <dbReference type="EMBL" id="KAI1701379.1"/>
    </source>
</evidence>
<accession>A0AAD4MU24</accession>
<keyword evidence="5" id="KW-0646">Protease inhibitor</keyword>
<name>A0AAD4MU24_9BILA</name>
<dbReference type="GO" id="GO:0005615">
    <property type="term" value="C:extracellular space"/>
    <property type="evidence" value="ECO:0007669"/>
    <property type="project" value="InterPro"/>
</dbReference>
<dbReference type="InterPro" id="IPR042185">
    <property type="entry name" value="Serpin_sf_2"/>
</dbReference>
<keyword evidence="5" id="KW-0722">Serine protease inhibitor</keyword>
<dbReference type="AlphaFoldDB" id="A0AAD4MU24"/>
<dbReference type="SMART" id="SM00093">
    <property type="entry name" value="SERPIN"/>
    <property type="match status" value="1"/>
</dbReference>
<keyword evidence="6" id="KW-1185">Reference proteome</keyword>
<gene>
    <name evidence="5" type="ORF">DdX_16132</name>
</gene>
<keyword evidence="3" id="KW-0472">Membrane</keyword>
<keyword evidence="3" id="KW-1133">Transmembrane helix</keyword>
<reference evidence="5" key="1">
    <citation type="submission" date="2022-01" db="EMBL/GenBank/DDBJ databases">
        <title>Genome Sequence Resource for Two Populations of Ditylenchus destructor, the Migratory Endoparasitic Phytonematode.</title>
        <authorList>
            <person name="Zhang H."/>
            <person name="Lin R."/>
            <person name="Xie B."/>
        </authorList>
    </citation>
    <scope>NUCLEOTIDE SEQUENCE</scope>
    <source>
        <strain evidence="5">BazhouSP</strain>
    </source>
</reference>
<dbReference type="Gene3D" id="3.30.497.10">
    <property type="entry name" value="Antithrombin, subunit I, domain 2"/>
    <property type="match status" value="2"/>
</dbReference>
<dbReference type="CDD" id="cd00172">
    <property type="entry name" value="serpin"/>
    <property type="match status" value="1"/>
</dbReference>
<dbReference type="Pfam" id="PF00079">
    <property type="entry name" value="Serpin"/>
    <property type="match status" value="2"/>
</dbReference>
<feature type="domain" description="Serpin" evidence="4">
    <location>
        <begin position="46"/>
        <end position="425"/>
    </location>
</feature>
<dbReference type="SUPFAM" id="SSF56574">
    <property type="entry name" value="Serpins"/>
    <property type="match status" value="1"/>
</dbReference>
<protein>
    <submittedName>
        <fullName evidence="5">Serpin (Serine protease inhibitor) domain-containing protein</fullName>
    </submittedName>
</protein>
<evidence type="ECO:0000256" key="1">
    <source>
        <dbReference type="ARBA" id="ARBA00009500"/>
    </source>
</evidence>
<keyword evidence="3" id="KW-0812">Transmembrane</keyword>
<organism evidence="5 6">
    <name type="scientific">Ditylenchus destructor</name>
    <dbReference type="NCBI Taxonomy" id="166010"/>
    <lineage>
        <taxon>Eukaryota</taxon>
        <taxon>Metazoa</taxon>
        <taxon>Ecdysozoa</taxon>
        <taxon>Nematoda</taxon>
        <taxon>Chromadorea</taxon>
        <taxon>Rhabditida</taxon>
        <taxon>Tylenchina</taxon>
        <taxon>Tylenchomorpha</taxon>
        <taxon>Sphaerularioidea</taxon>
        <taxon>Anguinidae</taxon>
        <taxon>Anguininae</taxon>
        <taxon>Ditylenchus</taxon>
    </lineage>
</organism>
<proteinExistence type="inferred from homology"/>